<evidence type="ECO:0000256" key="2">
    <source>
        <dbReference type="SAM" id="MobiDB-lite"/>
    </source>
</evidence>
<evidence type="ECO:0000313" key="4">
    <source>
        <dbReference type="Proteomes" id="UP001470230"/>
    </source>
</evidence>
<dbReference type="Proteomes" id="UP001470230">
    <property type="component" value="Unassembled WGS sequence"/>
</dbReference>
<name>A0ABR2HIY3_9EUKA</name>
<accession>A0ABR2HIY3</accession>
<organism evidence="3 4">
    <name type="scientific">Tritrichomonas musculus</name>
    <dbReference type="NCBI Taxonomy" id="1915356"/>
    <lineage>
        <taxon>Eukaryota</taxon>
        <taxon>Metamonada</taxon>
        <taxon>Parabasalia</taxon>
        <taxon>Tritrichomonadida</taxon>
        <taxon>Tritrichomonadidae</taxon>
        <taxon>Tritrichomonas</taxon>
    </lineage>
</organism>
<reference evidence="3 4" key="1">
    <citation type="submission" date="2024-04" db="EMBL/GenBank/DDBJ databases">
        <title>Tritrichomonas musculus Genome.</title>
        <authorList>
            <person name="Alves-Ferreira E."/>
            <person name="Grigg M."/>
            <person name="Lorenzi H."/>
            <person name="Galac M."/>
        </authorList>
    </citation>
    <scope>NUCLEOTIDE SEQUENCE [LARGE SCALE GENOMIC DNA]</scope>
    <source>
        <strain evidence="3 4">EAF2021</strain>
    </source>
</reference>
<gene>
    <name evidence="3" type="ORF">M9Y10_019252</name>
</gene>
<evidence type="ECO:0000313" key="3">
    <source>
        <dbReference type="EMBL" id="KAK8848196.1"/>
    </source>
</evidence>
<feature type="compositionally biased region" description="Polar residues" evidence="2">
    <location>
        <begin position="196"/>
        <end position="205"/>
    </location>
</feature>
<feature type="coiled-coil region" evidence="1">
    <location>
        <begin position="372"/>
        <end position="475"/>
    </location>
</feature>
<feature type="compositionally biased region" description="Acidic residues" evidence="2">
    <location>
        <begin position="529"/>
        <end position="548"/>
    </location>
</feature>
<evidence type="ECO:0000256" key="1">
    <source>
        <dbReference type="SAM" id="Coils"/>
    </source>
</evidence>
<feature type="region of interest" description="Disordered" evidence="2">
    <location>
        <begin position="526"/>
        <end position="548"/>
    </location>
</feature>
<sequence>MASATLRAAQANLSIINPSTNQYMQYGRMVVIAMRKDTKIAIVVLAANKKPVVAIQSSPAVNWVLQNMVYCSFVSGGHRGLLQFPNAQEAELFTAFALSGKLFDPLNNNASICITQAKGPAIPPDFPFKVNYKCYDLMSKKIDGPIMDEKDFEVSPADEQSPLKSIAKEGSTAGSVFLVAYPHNIVGIVHSISETSDLPSFGSTKTENKSVNEEGEVEQPSKKKKKYVDMEEEERAKQQELIQQQLQQKQQQQQAVNRPPPPGSVSPNSMYDSQLESIRNEMQSKFIELSQMIASLRRTLATQSSIPLMSDILISSIQRLLKENQYKDQQIAEKKQLLDILNARQSDTRERDALRIKLAELGTKLSAQRQKTREKNEEQEALSKKIMELQSELSSKKVNAEVSLNELRQQLNEDKKQQIDQLYKQRDELNANAKRVSDELQAVKAEFEKTLNENKRLKEMTSKDKTKELEELQKKAPAVINNAVKGMISGVFRMVQANFLEDNAYDGESIKKAIRLAMQRQANAMLTEMEQDADNVEEDEDEEDEDEQ</sequence>
<proteinExistence type="predicted"/>
<feature type="region of interest" description="Disordered" evidence="2">
    <location>
        <begin position="196"/>
        <end position="271"/>
    </location>
</feature>
<protein>
    <submittedName>
        <fullName evidence="3">Uncharacterized protein</fullName>
    </submittedName>
</protein>
<comment type="caution">
    <text evidence="3">The sequence shown here is derived from an EMBL/GenBank/DDBJ whole genome shotgun (WGS) entry which is preliminary data.</text>
</comment>
<keyword evidence="1" id="KW-0175">Coiled coil</keyword>
<keyword evidence="4" id="KW-1185">Reference proteome</keyword>
<dbReference type="EMBL" id="JAPFFF010000027">
    <property type="protein sequence ID" value="KAK8848196.1"/>
    <property type="molecule type" value="Genomic_DNA"/>
</dbReference>
<feature type="compositionally biased region" description="Low complexity" evidence="2">
    <location>
        <begin position="239"/>
        <end position="254"/>
    </location>
</feature>